<feature type="compositionally biased region" description="Acidic residues" evidence="4">
    <location>
        <begin position="93"/>
        <end position="109"/>
    </location>
</feature>
<keyword evidence="2" id="KW-0597">Phosphoprotein</keyword>
<reference evidence="5" key="2">
    <citation type="journal article" date="2022" name="Elife">
        <title>Obligate sexual reproduction of a homothallic fungus closely related to the Cryptococcus pathogenic species complex.</title>
        <authorList>
            <person name="Passer A.R."/>
            <person name="Clancey S.A."/>
            <person name="Shea T."/>
            <person name="David-Palma M."/>
            <person name="Averette A.F."/>
            <person name="Boekhout T."/>
            <person name="Porcel B.M."/>
            <person name="Nowrousian M."/>
            <person name="Cuomo C.A."/>
            <person name="Sun S."/>
            <person name="Heitman J."/>
            <person name="Coelho M.A."/>
        </authorList>
    </citation>
    <scope>NUCLEOTIDE SEQUENCE</scope>
    <source>
        <strain evidence="5">CBS 7841</strain>
    </source>
</reference>
<feature type="region of interest" description="Disordered" evidence="4">
    <location>
        <begin position="545"/>
        <end position="570"/>
    </location>
</feature>
<feature type="region of interest" description="Disordered" evidence="4">
    <location>
        <begin position="242"/>
        <end position="285"/>
    </location>
</feature>
<dbReference type="Proteomes" id="UP000094043">
    <property type="component" value="Chromosome 5"/>
</dbReference>
<dbReference type="OrthoDB" id="277439at2759"/>
<feature type="compositionally biased region" description="Polar residues" evidence="4">
    <location>
        <begin position="667"/>
        <end position="679"/>
    </location>
</feature>
<dbReference type="RefSeq" id="XP_066069677.1">
    <property type="nucleotide sequence ID" value="XM_066213580.1"/>
</dbReference>
<dbReference type="KEGG" id="cdep:91088402"/>
<feature type="region of interest" description="Disordered" evidence="4">
    <location>
        <begin position="1"/>
        <end position="29"/>
    </location>
</feature>
<reference evidence="5" key="1">
    <citation type="submission" date="2016-06" db="EMBL/GenBank/DDBJ databases">
        <authorList>
            <person name="Cuomo C."/>
            <person name="Litvintseva A."/>
            <person name="Heitman J."/>
            <person name="Chen Y."/>
            <person name="Sun S."/>
            <person name="Springer D."/>
            <person name="Dromer F."/>
            <person name="Young S."/>
            <person name="Zeng Q."/>
            <person name="Chapman S."/>
            <person name="Gujja S."/>
            <person name="Saif S."/>
            <person name="Birren B."/>
        </authorList>
    </citation>
    <scope>NUCLEOTIDE SEQUENCE</scope>
    <source>
        <strain evidence="5">CBS 7841</strain>
    </source>
</reference>
<accession>A0A1E3HHA7</accession>
<evidence type="ECO:0000256" key="2">
    <source>
        <dbReference type="ARBA" id="ARBA00022553"/>
    </source>
</evidence>
<feature type="compositionally biased region" description="Basic and acidic residues" evidence="4">
    <location>
        <begin position="54"/>
        <end position="73"/>
    </location>
</feature>
<feature type="compositionally biased region" description="Acidic residues" evidence="4">
    <location>
        <begin position="175"/>
        <end position="184"/>
    </location>
</feature>
<gene>
    <name evidence="5" type="ORF">L203_104192</name>
</gene>
<name>A0A1E3HHA7_9TREE</name>
<dbReference type="GO" id="GO:0032040">
    <property type="term" value="C:small-subunit processome"/>
    <property type="evidence" value="ECO:0007669"/>
    <property type="project" value="InterPro"/>
</dbReference>
<evidence type="ECO:0000256" key="4">
    <source>
        <dbReference type="SAM" id="MobiDB-lite"/>
    </source>
</evidence>
<feature type="compositionally biased region" description="Acidic residues" evidence="4">
    <location>
        <begin position="552"/>
        <end position="565"/>
    </location>
</feature>
<dbReference type="PANTHER" id="PTHR14150">
    <property type="entry name" value="U3 SMALL NUCLEOLAR RNA-ASSOCIATED PROTEIN 14"/>
    <property type="match status" value="1"/>
</dbReference>
<reference evidence="5" key="3">
    <citation type="submission" date="2024-01" db="EMBL/GenBank/DDBJ databases">
        <authorList>
            <person name="Coelho M.A."/>
            <person name="David-Palma M."/>
            <person name="Shea T."/>
            <person name="Sun S."/>
            <person name="Cuomo C.A."/>
            <person name="Heitman J."/>
        </authorList>
    </citation>
    <scope>NUCLEOTIDE SEQUENCE</scope>
    <source>
        <strain evidence="5">CBS 7841</strain>
    </source>
</reference>
<evidence type="ECO:0000313" key="6">
    <source>
        <dbReference type="Proteomes" id="UP000094043"/>
    </source>
</evidence>
<comment type="subcellular location">
    <subcellularLocation>
        <location evidence="1">Nucleus</location>
        <location evidence="1">Nucleolus</location>
    </subcellularLocation>
</comment>
<feature type="region of interest" description="Disordered" evidence="4">
    <location>
        <begin position="41"/>
        <end position="77"/>
    </location>
</feature>
<organism evidence="5 6">
    <name type="scientific">Cryptococcus depauperatus CBS 7841</name>
    <dbReference type="NCBI Taxonomy" id="1295531"/>
    <lineage>
        <taxon>Eukaryota</taxon>
        <taxon>Fungi</taxon>
        <taxon>Dikarya</taxon>
        <taxon>Basidiomycota</taxon>
        <taxon>Agaricomycotina</taxon>
        <taxon>Tremellomycetes</taxon>
        <taxon>Tremellales</taxon>
        <taxon>Cryptococcaceae</taxon>
        <taxon>Cryptococcus</taxon>
    </lineage>
</organism>
<dbReference type="EMBL" id="CP143788">
    <property type="protein sequence ID" value="WVN88977.1"/>
    <property type="molecule type" value="Genomic_DNA"/>
</dbReference>
<keyword evidence="6" id="KW-1185">Reference proteome</keyword>
<feature type="compositionally biased region" description="Acidic residues" evidence="4">
    <location>
        <begin position="627"/>
        <end position="640"/>
    </location>
</feature>
<dbReference type="GeneID" id="91088402"/>
<evidence type="ECO:0000313" key="5">
    <source>
        <dbReference type="EMBL" id="WVN88977.1"/>
    </source>
</evidence>
<feature type="region of interest" description="Disordered" evidence="4">
    <location>
        <begin position="618"/>
        <end position="720"/>
    </location>
</feature>
<protein>
    <submittedName>
        <fullName evidence="5">Uncharacterized protein</fullName>
    </submittedName>
</protein>
<dbReference type="GO" id="GO:0006364">
    <property type="term" value="P:rRNA processing"/>
    <property type="evidence" value="ECO:0007669"/>
    <property type="project" value="InterPro"/>
</dbReference>
<keyword evidence="3" id="KW-0539">Nucleus</keyword>
<dbReference type="VEuPathDB" id="FungiDB:L203_06499"/>
<feature type="compositionally biased region" description="Basic and acidic residues" evidence="4">
    <location>
        <begin position="275"/>
        <end position="285"/>
    </location>
</feature>
<dbReference type="InterPro" id="IPR006709">
    <property type="entry name" value="SSU_processome_Utp14"/>
</dbReference>
<dbReference type="AlphaFoldDB" id="A0A1E3HHA7"/>
<feature type="compositionally biased region" description="Basic and acidic residues" evidence="4">
    <location>
        <begin position="115"/>
        <end position="139"/>
    </location>
</feature>
<sequence length="941" mass="105013">MVRKSAPFTASTSTQSEAKKKLKQPKKSDYTNAYTFLPVLPKRHRTSTFQNSLSHEERELAKDNLRGKGRGLDNDESMQARIRKVAMMIAGDDAQEVEEESEIDSDEAWESGGSDEERWGDIFRDLKGNQGKKKAEAVRKPAKPLAVNLHESDDDEKTPRPRLKSTKKPPSALETNDEDADLDISDVKEENDQSSEDEESQEEEDESEMNVSDGAPTSDFSDTEEDAATLVGLNDFVEQLAASDKKRKVADENVENKNREGQKKRKVLPLQGAQEIKDNGALRSKQKLDISDLTSHPALASASSLLKSSSNSTSVLKQGILAAPLPTVQQERLDREAAYAQTKSEGQKWAGVMKRVKEAEHLSFPLQAKERGGVKSGNEILTGWKPQNDMESAIDSLLRKANLTEDELTRQEDLQMEACEMNEEEIRERRAQLRYQRELLFRAEAKAKRVAKIKSKTFRKLARKRAAKDGNGDLSLEDLDRLNPEAAEAEREKMERARALERATLRHGAKKRWTKDLGGAVDTEDNRMAKEQMLDMKEKLLRKIHGQGEDSSSQEESEIEEDGDEQDVKSKAFEQLASISSTPTEAVNKGLMSMKFMQKAQERKMRAVAELEKDARQQIELFGTEKPDDDEDEKELDGEPDVVNVGGNEGRIRFIGPATDKPAIPVTVSTSTQNIESAINRNRSLSPPPSQPLLNPWLNSTSSCGPSRKKNASTDAQLSSETKAVKALKKAGKRKDKDNDEQFDLDINVSEAIASQLVIEKSRKARATVASGRDNDAEDSEIADLLPNRMRSFQQKDLVAEAFAGDNVVEDFAIDKAKIVEADAPKIEDTSLPGWGSWGGKGAKRRKINPKFLVKTAGIEPSQRKDFTSSNVIITEKKDRKAAQFQLQDLPYPYTSKEQYEKSFSVPVGGEWNSRGCFQRGTLPKVVKKPGAIIEPIRRLF</sequence>
<evidence type="ECO:0000256" key="1">
    <source>
        <dbReference type="ARBA" id="ARBA00004604"/>
    </source>
</evidence>
<dbReference type="PANTHER" id="PTHR14150:SF12">
    <property type="entry name" value="U3 SMALL NUCLEOLAR RNA-ASSOCIATED PROTEIN 14 HOMOLOG A"/>
    <property type="match status" value="1"/>
</dbReference>
<dbReference type="Pfam" id="PF04615">
    <property type="entry name" value="Utp14"/>
    <property type="match status" value="1"/>
</dbReference>
<feature type="compositionally biased region" description="Acidic residues" evidence="4">
    <location>
        <begin position="192"/>
        <end position="208"/>
    </location>
</feature>
<evidence type="ECO:0000256" key="3">
    <source>
        <dbReference type="ARBA" id="ARBA00023242"/>
    </source>
</evidence>
<proteinExistence type="predicted"/>
<feature type="region of interest" description="Disordered" evidence="4">
    <location>
        <begin position="89"/>
        <end position="228"/>
    </location>
</feature>
<feature type="compositionally biased region" description="Basic and acidic residues" evidence="4">
    <location>
        <begin position="249"/>
        <end position="261"/>
    </location>
</feature>